<dbReference type="EMBL" id="BMYO01000001">
    <property type="protein sequence ID" value="GHD56367.1"/>
    <property type="molecule type" value="Genomic_DNA"/>
</dbReference>
<dbReference type="RefSeq" id="WP_189458407.1">
    <property type="nucleotide sequence ID" value="NZ_BMYO01000001.1"/>
</dbReference>
<feature type="domain" description="PpiC" evidence="1">
    <location>
        <begin position="118"/>
        <end position="231"/>
    </location>
</feature>
<dbReference type="PROSITE" id="PS51257">
    <property type="entry name" value="PROKAR_LIPOPROTEIN"/>
    <property type="match status" value="1"/>
</dbReference>
<comment type="caution">
    <text evidence="2">The sequence shown here is derived from an EMBL/GenBank/DDBJ whole genome shotgun (WGS) entry which is preliminary data.</text>
</comment>
<reference evidence="3" key="1">
    <citation type="journal article" date="2019" name="Int. J. Syst. Evol. Microbiol.">
        <title>The Global Catalogue of Microorganisms (GCM) 10K type strain sequencing project: providing services to taxonomists for standard genome sequencing and annotation.</title>
        <authorList>
            <consortium name="The Broad Institute Genomics Platform"/>
            <consortium name="The Broad Institute Genome Sequencing Center for Infectious Disease"/>
            <person name="Wu L."/>
            <person name="Ma J."/>
        </authorList>
    </citation>
    <scope>NUCLEOTIDE SEQUENCE [LARGE SCALE GENOMIC DNA]</scope>
    <source>
        <strain evidence="3">KCTC 23701</strain>
    </source>
</reference>
<dbReference type="Proteomes" id="UP000604737">
    <property type="component" value="Unassembled WGS sequence"/>
</dbReference>
<sequence>MKTLYRNTAVLAAIVLGLAACKDDGEKKSPSQVLARVGDAEITVHQLNFLLSQQPGPVDAQGKQLVLDRLIDQEVLVQKAVALKLDRDPSVVQAIEAAKRQILAQAAAEREIGKPAKPTDAQIEAFALANPLLFAERKRFDFDVFRVSESALTSPVEAALNSAKSAHDIAAALKSNQIVFDQTVAQKAADELPMTLLPQISAMKVGDVVAVPEAGQVMLLQLKSSVAEPRTASDAAAAIRQHLQAAQLDNLASSKIRSLRQTTQVEYLQRFATAETKPAEVPVDAKQHLEAGVKGLK</sequence>
<dbReference type="NCBIfam" id="TIGR02925">
    <property type="entry name" value="cis_trans_EpsD"/>
    <property type="match status" value="1"/>
</dbReference>
<evidence type="ECO:0000313" key="3">
    <source>
        <dbReference type="Proteomes" id="UP000604737"/>
    </source>
</evidence>
<dbReference type="Pfam" id="PF13145">
    <property type="entry name" value="Rotamase_2"/>
    <property type="match status" value="1"/>
</dbReference>
<gene>
    <name evidence="2" type="ORF">GCM10007350_03300</name>
</gene>
<keyword evidence="3" id="KW-1185">Reference proteome</keyword>
<name>A0ABQ3GV50_9NEIS</name>
<dbReference type="InterPro" id="IPR027304">
    <property type="entry name" value="Trigger_fact/SurA_dom_sf"/>
</dbReference>
<dbReference type="InterPro" id="IPR014274">
    <property type="entry name" value="PPIase_EpsD"/>
</dbReference>
<dbReference type="SUPFAM" id="SSF109998">
    <property type="entry name" value="Triger factor/SurA peptide-binding domain-like"/>
    <property type="match status" value="1"/>
</dbReference>
<proteinExistence type="predicted"/>
<evidence type="ECO:0000313" key="2">
    <source>
        <dbReference type="EMBL" id="GHD56367.1"/>
    </source>
</evidence>
<dbReference type="Gene3D" id="1.10.8.1040">
    <property type="match status" value="1"/>
</dbReference>
<organism evidence="2 3">
    <name type="scientific">Jeongeupia chitinilytica</name>
    <dbReference type="NCBI Taxonomy" id="1041641"/>
    <lineage>
        <taxon>Bacteria</taxon>
        <taxon>Pseudomonadati</taxon>
        <taxon>Pseudomonadota</taxon>
        <taxon>Betaproteobacteria</taxon>
        <taxon>Neisseriales</taxon>
        <taxon>Chitinibacteraceae</taxon>
        <taxon>Jeongeupia</taxon>
    </lineage>
</organism>
<protein>
    <recommendedName>
        <fullName evidence="1">PpiC domain-containing protein</fullName>
    </recommendedName>
</protein>
<evidence type="ECO:0000259" key="1">
    <source>
        <dbReference type="Pfam" id="PF13145"/>
    </source>
</evidence>
<accession>A0ABQ3GV50</accession>
<dbReference type="InterPro" id="IPR000297">
    <property type="entry name" value="PPIase_PpiC"/>
</dbReference>